<dbReference type="EMBL" id="JAAAMJ010000025">
    <property type="protein sequence ID" value="NDV89040.1"/>
    <property type="molecule type" value="Genomic_DNA"/>
</dbReference>
<dbReference type="InterPro" id="IPR006852">
    <property type="entry name" value="TOD1_MUCI70"/>
</dbReference>
<dbReference type="Pfam" id="PF04765">
    <property type="entry name" value="TOD1_MUCI70"/>
    <property type="match status" value="1"/>
</dbReference>
<evidence type="ECO:0000313" key="2">
    <source>
        <dbReference type="EMBL" id="NDV89040.1"/>
    </source>
</evidence>
<dbReference type="AlphaFoldDB" id="A0A6L9MNG0"/>
<protein>
    <submittedName>
        <fullName evidence="2">DUF616 domain-containing protein</fullName>
    </submittedName>
</protein>
<dbReference type="PANTHER" id="PTHR12956">
    <property type="entry name" value="ALKALINE CERAMIDASE-RELATED"/>
    <property type="match status" value="1"/>
</dbReference>
<keyword evidence="3" id="KW-1185">Reference proteome</keyword>
<feature type="domain" description="TOD1/MUCI70 glycosyltransferase-like" evidence="1">
    <location>
        <begin position="72"/>
        <end position="220"/>
    </location>
</feature>
<sequence length="270" mass="31086">MSERRSDGVKSGSHDFRDVLDLASRLAPLKYSDEVVYSVLFGEYDSPPRLSGSTKADCFMFTDRPDKICLPWRAVYVDPSSFGFRRTGRYLKCLSHIIFPDARVSVYFDASFLMLRSLDDILSDHEDTNFALFRHPQRDDIETEAVACKRALKDDNTTIDAQVFRYRSKGLPTPSSCYATGVLVRNHKNESVRRVNMAWCFEIYTGSVRDQISLPYVLWSENLTPDEIKGNIYYNRYLVPGSHAGDSWWARLRRQAGILVFRLFGSRTEK</sequence>
<accession>A0A6L9MNG0</accession>
<evidence type="ECO:0000259" key="1">
    <source>
        <dbReference type="Pfam" id="PF04765"/>
    </source>
</evidence>
<comment type="caution">
    <text evidence="2">The sequence shown here is derived from an EMBL/GenBank/DDBJ whole genome shotgun (WGS) entry which is preliminary data.</text>
</comment>
<evidence type="ECO:0000313" key="3">
    <source>
        <dbReference type="Proteomes" id="UP000476332"/>
    </source>
</evidence>
<name>A0A6L9MNG0_9HYPH</name>
<organism evidence="2 3">
    <name type="scientific">Aurantimonas aggregata</name>
    <dbReference type="NCBI Taxonomy" id="2047720"/>
    <lineage>
        <taxon>Bacteria</taxon>
        <taxon>Pseudomonadati</taxon>
        <taxon>Pseudomonadota</taxon>
        <taxon>Alphaproteobacteria</taxon>
        <taxon>Hyphomicrobiales</taxon>
        <taxon>Aurantimonadaceae</taxon>
        <taxon>Aurantimonas</taxon>
    </lineage>
</organism>
<gene>
    <name evidence="2" type="ORF">GTW51_20390</name>
</gene>
<dbReference type="InterPro" id="IPR048354">
    <property type="entry name" value="TOD1_MUCI70_glycTrfase_dom"/>
</dbReference>
<dbReference type="Proteomes" id="UP000476332">
    <property type="component" value="Unassembled WGS sequence"/>
</dbReference>
<reference evidence="2 3" key="1">
    <citation type="submission" date="2020-01" db="EMBL/GenBank/DDBJ databases">
        <title>Genomes of bacteria type strains.</title>
        <authorList>
            <person name="Chen J."/>
            <person name="Zhu S."/>
            <person name="Chen J."/>
        </authorList>
    </citation>
    <scope>NUCLEOTIDE SEQUENCE [LARGE SCALE GENOMIC DNA]</scope>
    <source>
        <strain evidence="2 3">KCTC 52919</strain>
    </source>
</reference>
<proteinExistence type="predicted"/>